<evidence type="ECO:0000313" key="8">
    <source>
        <dbReference type="Proteomes" id="UP001139409"/>
    </source>
</evidence>
<reference evidence="7" key="1">
    <citation type="submission" date="2021-09" db="EMBL/GenBank/DDBJ databases">
        <title>Fulvivirga sp. isolated from coastal sediment.</title>
        <authorList>
            <person name="Yu H."/>
        </authorList>
    </citation>
    <scope>NUCLEOTIDE SEQUENCE</scope>
    <source>
        <strain evidence="7">1062</strain>
    </source>
</reference>
<evidence type="ECO:0000256" key="3">
    <source>
        <dbReference type="ARBA" id="ARBA00022837"/>
    </source>
</evidence>
<feature type="domain" description="Calx-beta" evidence="5">
    <location>
        <begin position="246"/>
        <end position="349"/>
    </location>
</feature>
<dbReference type="Proteomes" id="UP001139409">
    <property type="component" value="Unassembled WGS sequence"/>
</dbReference>
<dbReference type="GO" id="GO:0016020">
    <property type="term" value="C:membrane"/>
    <property type="evidence" value="ECO:0007669"/>
    <property type="project" value="InterPro"/>
</dbReference>
<keyword evidence="3" id="KW-0106">Calcium</keyword>
<evidence type="ECO:0000259" key="5">
    <source>
        <dbReference type="Pfam" id="PF03160"/>
    </source>
</evidence>
<feature type="signal peptide" evidence="4">
    <location>
        <begin position="1"/>
        <end position="19"/>
    </location>
</feature>
<evidence type="ECO:0000256" key="4">
    <source>
        <dbReference type="SAM" id="SignalP"/>
    </source>
</evidence>
<accession>A0A9X1HLW8</accession>
<dbReference type="InterPro" id="IPR003644">
    <property type="entry name" value="Calx_beta"/>
</dbReference>
<feature type="chain" id="PRO_5040911615" evidence="4">
    <location>
        <begin position="20"/>
        <end position="1336"/>
    </location>
</feature>
<sequence length="1336" mass="141172">MKKILLATLFIGITLTGFSQSVSLDGSDYAQGFNTLAFDWPQPRVLPNGWYLLESGAGANTDYGISNGSLAIADTYSYGAGNSIERSLGSQRSGASTFGTQWGVSFTNNTGKTITELDVSYIGEQWRLGTPFVADFLIVEYSTDASVLNDGTWTQVPALTFVNPTFFIPFVGNTLNGNDPVNQDFMQATITGLSIPDGATFWLRWTDFDIAGTDDEHALAVDQFSLSTTLVGTDTEVYMDVFTPNPVDETAGSTTLTIALNNPSATVDTQVDLALVGGSGSPADLGDFVTRTLTIPAGATTYDEIITITDDADIEGDETFIFELQNASGGSNASIVTPSQITLTVVDDDAGPLHYRSAVASGTWAAPGSWETSLDGNDPWIPALEAPDFNRGPVTIQSGNTITVASTIEIDEVTVAVGGTLTQIGGGAILLRNGPGTDLTILGTLNHNGGFAPDLTSDSPTALIATGSIININATSGGNYGTSPSVTWQNGAILDWDVNAIFPITEYFPGTPVGIVPVFRVTTISSSVGNANNLTINGRLAVRQGGTLTLAGTGTKIIRNGFSGNGTITQNAGSGQIQITGTVGYIEGNGAINLNSTNGLQINTGANIRIATDKTFNGGPITVNGTLFFGFNETTTLTISHSGPGSIGLQGTGTIIMNNAGSVGTIRIASESPTFTPTFPKGPNATIEFYGDALQNIPALDYVNLISSGTGDRVLPNGGTITVSGNFTSAANAYTTTGSTVDFIGTDQSVPGINFYNLTLSNGGTKTLAGAGSVDSYLNLDAATTFDTGGNGFTLTSSSTETASIGVLPATAVINGDITTQRYIDPVAEIYRYITAPVSNATVADIQDDVPITGTFTGADNLSGWLPDPSMFNYDESVDGDFNSGYVAYPVASNTEPLEVGRGYTLFVRDGATPAVIDFTGTINRDAIVLPVTFTQIGGNDDVNDGWNLVGNPYPSAIDWENTGWTKTRMDDAVYIRDNEAGQFASYVNGIGVNGGTGRIASGQAFWVQATGNNPALSVTEDVKSNLNDTQFFRTNGAPDNVIRLTMSNSKLSDEIALHLHDDATMGKDAGMDAVKFGGDAPKPRGDRYFEFASVSSDGYRMAINSFAQAGCSVRIPLDMKYVQNGNYTINMGGMETLTRDIRIILIDKYADKRISLDEEVIYSFTIGDDPKSVAADRFDVELNAQEMTPEITYSDGILSANYDNVTWFVNGTRIEGVSGSEIVPTVSGAYTVEVASGGCIARSEKLDVVIGDDFGAYFSVAPNPVENFMNLRVYSDQLDVLQMSVIDMRGRLFVENELQSGQDKYQINVSHLPAGVYILKIASGDRVFTQRIIKR</sequence>
<dbReference type="Pfam" id="PF18962">
    <property type="entry name" value="Por_Secre_tail"/>
    <property type="match status" value="1"/>
</dbReference>
<evidence type="ECO:0000256" key="2">
    <source>
        <dbReference type="ARBA" id="ARBA00022737"/>
    </source>
</evidence>
<gene>
    <name evidence="7" type="ORF">LDX50_00910</name>
</gene>
<dbReference type="SUPFAM" id="SSF141072">
    <property type="entry name" value="CalX-like"/>
    <property type="match status" value="1"/>
</dbReference>
<dbReference type="InterPro" id="IPR026444">
    <property type="entry name" value="Secre_tail"/>
</dbReference>
<organism evidence="7 8">
    <name type="scientific">Fulvivirga sedimenti</name>
    <dbReference type="NCBI Taxonomy" id="2879465"/>
    <lineage>
        <taxon>Bacteria</taxon>
        <taxon>Pseudomonadati</taxon>
        <taxon>Bacteroidota</taxon>
        <taxon>Cytophagia</taxon>
        <taxon>Cytophagales</taxon>
        <taxon>Fulvivirgaceae</taxon>
        <taxon>Fulvivirga</taxon>
    </lineage>
</organism>
<evidence type="ECO:0000313" key="7">
    <source>
        <dbReference type="EMBL" id="MCA6073405.1"/>
    </source>
</evidence>
<dbReference type="Pfam" id="PF03160">
    <property type="entry name" value="Calx-beta"/>
    <property type="match status" value="1"/>
</dbReference>
<evidence type="ECO:0000256" key="1">
    <source>
        <dbReference type="ARBA" id="ARBA00022729"/>
    </source>
</evidence>
<keyword evidence="1 4" id="KW-0732">Signal</keyword>
<name>A0A9X1HLW8_9BACT</name>
<dbReference type="EMBL" id="JAIXNE010000001">
    <property type="protein sequence ID" value="MCA6073405.1"/>
    <property type="molecule type" value="Genomic_DNA"/>
</dbReference>
<proteinExistence type="predicted"/>
<dbReference type="Gene3D" id="2.60.40.2030">
    <property type="match status" value="1"/>
</dbReference>
<comment type="caution">
    <text evidence="7">The sequence shown here is derived from an EMBL/GenBank/DDBJ whole genome shotgun (WGS) entry which is preliminary data.</text>
</comment>
<dbReference type="RefSeq" id="WP_225696523.1">
    <property type="nucleotide sequence ID" value="NZ_JAIXNE010000001.1"/>
</dbReference>
<dbReference type="NCBIfam" id="TIGR04183">
    <property type="entry name" value="Por_Secre_tail"/>
    <property type="match status" value="1"/>
</dbReference>
<evidence type="ECO:0000259" key="6">
    <source>
        <dbReference type="Pfam" id="PF18962"/>
    </source>
</evidence>
<dbReference type="GO" id="GO:0007154">
    <property type="term" value="P:cell communication"/>
    <property type="evidence" value="ECO:0007669"/>
    <property type="project" value="InterPro"/>
</dbReference>
<protein>
    <submittedName>
        <fullName evidence="7">T9SS type A sorting domain-containing protein</fullName>
    </submittedName>
</protein>
<feature type="domain" description="Secretion system C-terminal sorting" evidence="6">
    <location>
        <begin position="1263"/>
        <end position="1334"/>
    </location>
</feature>
<dbReference type="InterPro" id="IPR038081">
    <property type="entry name" value="CalX-like_sf"/>
</dbReference>
<keyword evidence="8" id="KW-1185">Reference proteome</keyword>
<keyword evidence="2" id="KW-0677">Repeat</keyword>